<keyword evidence="3" id="KW-1185">Reference proteome</keyword>
<dbReference type="OrthoDB" id="121544at2"/>
<name>A0A4Y9S3A6_9CAUL</name>
<feature type="chain" id="PRO_5021445639" description="Carboxypeptidase regulatory-like domain-containing protein" evidence="1">
    <location>
        <begin position="26"/>
        <end position="905"/>
    </location>
</feature>
<feature type="signal peptide" evidence="1">
    <location>
        <begin position="1"/>
        <end position="25"/>
    </location>
</feature>
<gene>
    <name evidence="2" type="ORF">EGY25_01905</name>
</gene>
<evidence type="ECO:0000313" key="2">
    <source>
        <dbReference type="EMBL" id="TFW13988.1"/>
    </source>
</evidence>
<keyword evidence="1" id="KW-0732">Signal</keyword>
<dbReference type="Proteomes" id="UP000298216">
    <property type="component" value="Unassembled WGS sequence"/>
</dbReference>
<comment type="caution">
    <text evidence="2">The sequence shown here is derived from an EMBL/GenBank/DDBJ whole genome shotgun (WGS) entry which is preliminary data.</text>
</comment>
<organism evidence="2 3">
    <name type="scientific">Brevundimonas intermedia</name>
    <dbReference type="NCBI Taxonomy" id="74315"/>
    <lineage>
        <taxon>Bacteria</taxon>
        <taxon>Pseudomonadati</taxon>
        <taxon>Pseudomonadota</taxon>
        <taxon>Alphaproteobacteria</taxon>
        <taxon>Caulobacterales</taxon>
        <taxon>Caulobacteraceae</taxon>
        <taxon>Brevundimonas</taxon>
    </lineage>
</organism>
<evidence type="ECO:0000313" key="3">
    <source>
        <dbReference type="Proteomes" id="UP000298216"/>
    </source>
</evidence>
<sequence length="905" mass="96187">MITARSAGAAAVALAAAMGSSDAFAQTLVRNLVIAADPQPFSADDLLWMEVRAGDLQLADSMNIYASRSGVFVPLGEFSRVLELAVGVFPGQRRAEGWVLSPDRRLVVDLATRQATLQGRIIPFSTDQAAIYDGDLYVRADLLEQLLPVRIKADASAQVLALTATEALPFQQRAERDQRRASAVGDPQDEETRLATPYRLFTAPSFDVNIGGQLARDGVDQANRYDVRAAGDLLHAGLEAYAGSDDDGRISDARVTLSRKDPYGRALGPLGGTRAGVGDIFTPSMAIGAASYAGRGLYYTSAPLENLDLATPLNLRGELALGEDVELYVNEVLQRAQTSPVQGRYEFLDVPLAFGLNTLRLVFYGSQGQRREVVRRINFGTGQVEAGRFVLRLGAAEQGLTVFDVGGGETPMMAEAGAARLVALADYGLSPGLTLSAGAARYRPQGQATRTLGSFGLRGSLGAVAAQVDAAFDDQGGRGVTLGAAARPFGVSIVGRHSEYVGDFIDETRQLGVSDQAPLARATDLRLDGQVSGPRGLAVPLSFNVRRLQRADDSLTTNAELRASAPIGRYYASSSVVYEAEKTALASRRRWLGASDVTTLISARLQARAGVSYELSPDPGVDTAYATVDWQISDANALRLGVVRAIGPRPATSFQASNLWRARRFDLALNVAYETERKDWRIGLQLGFGFGYDPLERRYEMTRPGVAGGGAVAVNAWIDANGDGLRQRDEQGVGGLVVDTPAGAEVTDEAGRVFATGLGDAAVARIRLNDEAIDDPFLVGGAGVIEIVPRAGRTLVIDRPMARSAEVELTALFIREDGAARPLAALDVELVAERGGQAIRARSDHAGVLFFEGVPPGAYALRLQTDQARTQGMSLAAPVTLFVPADGGFVRGGEVRVRLGQDGQP</sequence>
<accession>A0A4Y9S3A6</accession>
<reference evidence="2 3" key="1">
    <citation type="submission" date="2019-03" db="EMBL/GenBank/DDBJ databases">
        <title>Draft genome of Brevundimonas sp. a heavy metal resistant soil bacteria.</title>
        <authorList>
            <person name="Soto J."/>
        </authorList>
    </citation>
    <scope>NUCLEOTIDE SEQUENCE [LARGE SCALE GENOMIC DNA]</scope>
    <source>
        <strain evidence="2 3">B-10</strain>
    </source>
</reference>
<dbReference type="AlphaFoldDB" id="A0A4Y9S3A6"/>
<dbReference type="RefSeq" id="WP_135193380.1">
    <property type="nucleotide sequence ID" value="NZ_SPVH01000002.1"/>
</dbReference>
<dbReference type="EMBL" id="SPVH01000002">
    <property type="protein sequence ID" value="TFW13988.1"/>
    <property type="molecule type" value="Genomic_DNA"/>
</dbReference>
<evidence type="ECO:0008006" key="4">
    <source>
        <dbReference type="Google" id="ProtNLM"/>
    </source>
</evidence>
<proteinExistence type="predicted"/>
<evidence type="ECO:0000256" key="1">
    <source>
        <dbReference type="SAM" id="SignalP"/>
    </source>
</evidence>
<protein>
    <recommendedName>
        <fullName evidence="4">Carboxypeptidase regulatory-like domain-containing protein</fullName>
    </recommendedName>
</protein>